<dbReference type="FunFam" id="3.40.50.880:FF:000004">
    <property type="entry name" value="Homoserine O-succinyltransferase"/>
    <property type="match status" value="1"/>
</dbReference>
<dbReference type="SUPFAM" id="SSF52317">
    <property type="entry name" value="Class I glutamine amidotransferase-like"/>
    <property type="match status" value="1"/>
</dbReference>
<dbReference type="GO" id="GO:0004414">
    <property type="term" value="F:homoserine O-acetyltransferase activity"/>
    <property type="evidence" value="ECO:0007669"/>
    <property type="project" value="UniProtKB-EC"/>
</dbReference>
<keyword evidence="6 8" id="KW-0012">Acyltransferase</keyword>
<comment type="similarity">
    <text evidence="8">Belongs to the MetA family.</text>
</comment>
<dbReference type="CDD" id="cd03131">
    <property type="entry name" value="GATase1_HTS"/>
    <property type="match status" value="1"/>
</dbReference>
<organism evidence="10 11">
    <name type="scientific">Stomatobaculum longum</name>
    <dbReference type="NCBI Taxonomy" id="796942"/>
    <lineage>
        <taxon>Bacteria</taxon>
        <taxon>Bacillati</taxon>
        <taxon>Bacillota</taxon>
        <taxon>Clostridia</taxon>
        <taxon>Lachnospirales</taxon>
        <taxon>Lachnospiraceae</taxon>
        <taxon>Stomatobaculum</taxon>
    </lineage>
</organism>
<dbReference type="InterPro" id="IPR005697">
    <property type="entry name" value="HST_MetA"/>
</dbReference>
<comment type="subcellular location">
    <subcellularLocation>
        <location evidence="1 8">Cytoplasm</location>
    </subcellularLocation>
</comment>
<gene>
    <name evidence="8" type="primary">metAA</name>
    <name evidence="10" type="ORF">HMPREF9623_01216</name>
</gene>
<feature type="binding site" evidence="8">
    <location>
        <position position="249"/>
    </location>
    <ligand>
        <name>substrate</name>
    </ligand>
</feature>
<reference evidence="10 11" key="1">
    <citation type="submission" date="2011-10" db="EMBL/GenBank/DDBJ databases">
        <title>The Genome Sequence of Lachnospiraceae bacterium ACC2.</title>
        <authorList>
            <consortium name="The Broad Institute Genome Sequencing Platform"/>
            <person name="Earl A."/>
            <person name="Ward D."/>
            <person name="Feldgarden M."/>
            <person name="Gevers D."/>
            <person name="Sizova M."/>
            <person name="Hazen A."/>
            <person name="Epstein S."/>
            <person name="Young S.K."/>
            <person name="Zeng Q."/>
            <person name="Gargeya S."/>
            <person name="Fitzgerald M."/>
            <person name="Haas B."/>
            <person name="Abouelleil A."/>
            <person name="Alvarado L."/>
            <person name="Arachchi H.M."/>
            <person name="Berlin A."/>
            <person name="Brown A."/>
            <person name="Chapman S.B."/>
            <person name="Chen Z."/>
            <person name="Dunbar C."/>
            <person name="Freedman E."/>
            <person name="Gearin G."/>
            <person name="Goldberg J."/>
            <person name="Griggs A."/>
            <person name="Gujja S."/>
            <person name="Heiman D."/>
            <person name="Howarth C."/>
            <person name="Larson L."/>
            <person name="Lui A."/>
            <person name="MacDonald P.J.P."/>
            <person name="Montmayeur A."/>
            <person name="Murphy C."/>
            <person name="Neiman D."/>
            <person name="Pearson M."/>
            <person name="Priest M."/>
            <person name="Roberts A."/>
            <person name="Saif S."/>
            <person name="Shea T."/>
            <person name="Shenoy N."/>
            <person name="Sisk P."/>
            <person name="Stolte C."/>
            <person name="Sykes S."/>
            <person name="Wortman J."/>
            <person name="Nusbaum C."/>
            <person name="Birren B."/>
        </authorList>
    </citation>
    <scope>NUCLEOTIDE SEQUENCE [LARGE SCALE GENOMIC DNA]</scope>
    <source>
        <strain evidence="10 11">ACC2</strain>
    </source>
</reference>
<protein>
    <recommendedName>
        <fullName evidence="8">Homoserine O-acetyltransferase</fullName>
        <shortName evidence="8">HAT</shortName>
        <ecNumber evidence="8">2.3.1.31</ecNumber>
    </recommendedName>
    <alternativeName>
        <fullName evidence="8">Homoserine transacetylase</fullName>
        <shortName evidence="8">HTA</shortName>
    </alternativeName>
</protein>
<evidence type="ECO:0000313" key="11">
    <source>
        <dbReference type="Proteomes" id="UP000018466"/>
    </source>
</evidence>
<feature type="active site" evidence="8">
    <location>
        <position position="237"/>
    </location>
</feature>
<dbReference type="EMBL" id="AGEL01000007">
    <property type="protein sequence ID" value="EHO16517.1"/>
    <property type="molecule type" value="Genomic_DNA"/>
</dbReference>
<evidence type="ECO:0000256" key="5">
    <source>
        <dbReference type="ARBA" id="ARBA00023167"/>
    </source>
</evidence>
<dbReference type="InterPro" id="IPR029062">
    <property type="entry name" value="Class_I_gatase-like"/>
</dbReference>
<feature type="site" description="Important for substrate specificity" evidence="8">
    <location>
        <position position="192"/>
    </location>
</feature>
<evidence type="ECO:0000256" key="3">
    <source>
        <dbReference type="ARBA" id="ARBA00022605"/>
    </source>
</evidence>
<dbReference type="Gene3D" id="3.40.50.880">
    <property type="match status" value="1"/>
</dbReference>
<dbReference type="GO" id="GO:0005737">
    <property type="term" value="C:cytoplasm"/>
    <property type="evidence" value="ECO:0007669"/>
    <property type="project" value="UniProtKB-SubCell"/>
</dbReference>
<dbReference type="Proteomes" id="UP000018466">
    <property type="component" value="Unassembled WGS sequence"/>
</dbReference>
<comment type="catalytic activity">
    <reaction evidence="7 8">
        <text>L-homoserine + acetyl-CoA = O-acetyl-L-homoserine + CoA</text>
        <dbReference type="Rhea" id="RHEA:13701"/>
        <dbReference type="ChEBI" id="CHEBI:57287"/>
        <dbReference type="ChEBI" id="CHEBI:57288"/>
        <dbReference type="ChEBI" id="CHEBI:57476"/>
        <dbReference type="ChEBI" id="CHEBI:57716"/>
        <dbReference type="EC" id="2.3.1.31"/>
    </reaction>
</comment>
<evidence type="ECO:0000313" key="10">
    <source>
        <dbReference type="EMBL" id="EHO16517.1"/>
    </source>
</evidence>
<sequence>MPIRIQNDLPAKAILEQENIFVMDEKRAVSQDIRPLQILILNLMPLKEDTELQLLRALSNTPLQVDCTFLMTSSHEATHTSKSHISNFYVFFDEVKHRHFDGLIITGAPVENLPYEEVSYWEELCGIMEWSKTHVTSTFHICWGAQAGLYYHYGIQKYPRKEKLSGVYCHKVLHHSVPLVRSMDDYMDCPHSRWTEVRREDIVKHPELTILAESDEAGVLLLMDETGRQIFVQGHPEYDRMTLDSEYRRDKARGMEPKIPLHYYENDDPSGRPLLSWRNMANTLYTNWLNYYVYQVTPYLLEEGEKP</sequence>
<feature type="binding site" evidence="8">
    <location>
        <position position="192"/>
    </location>
    <ligand>
        <name>substrate</name>
    </ligand>
</feature>
<dbReference type="PANTHER" id="PTHR20919:SF0">
    <property type="entry name" value="HOMOSERINE O-SUCCINYLTRANSFERASE"/>
    <property type="match status" value="1"/>
</dbReference>
<dbReference type="GeneID" id="86940976"/>
<dbReference type="PANTHER" id="PTHR20919">
    <property type="entry name" value="HOMOSERINE O-SUCCINYLTRANSFERASE"/>
    <property type="match status" value="1"/>
</dbReference>
<name>A0AA36Y4I6_9FIRM</name>
<feature type="binding site" evidence="8">
    <location>
        <position position="163"/>
    </location>
    <ligand>
        <name>substrate</name>
    </ligand>
</feature>
<comment type="function">
    <text evidence="8">Transfers an acetyl group from acetyl-CoA to L-homoserine, forming acetyl-L-homoserine.</text>
</comment>
<dbReference type="NCBIfam" id="TIGR01001">
    <property type="entry name" value="metA"/>
    <property type="match status" value="1"/>
</dbReference>
<proteinExistence type="inferred from homology"/>
<evidence type="ECO:0000256" key="8">
    <source>
        <dbReference type="HAMAP-Rule" id="MF_00295"/>
    </source>
</evidence>
<evidence type="ECO:0000256" key="2">
    <source>
        <dbReference type="ARBA" id="ARBA00022490"/>
    </source>
</evidence>
<dbReference type="HAMAP" id="MF_00295">
    <property type="entry name" value="MetA_acyltransf"/>
    <property type="match status" value="1"/>
</dbReference>
<comment type="caution">
    <text evidence="10">The sequence shown here is derived from an EMBL/GenBank/DDBJ whole genome shotgun (WGS) entry which is preliminary data.</text>
</comment>
<dbReference type="InterPro" id="IPR033752">
    <property type="entry name" value="MetA_family"/>
</dbReference>
<comment type="caution">
    <text evidence="8">Lacks conserved residue(s) required for the propagation of feature annotation.</text>
</comment>
<feature type="active site" description="Acyl-thioester intermediate" evidence="8 9">
    <location>
        <position position="142"/>
    </location>
</feature>
<dbReference type="RefSeq" id="WP_009533049.1">
    <property type="nucleotide sequence ID" value="NZ_JH590863.1"/>
</dbReference>
<keyword evidence="5 8" id="KW-0486">Methionine biosynthesis</keyword>
<accession>A0AA36Y4I6</accession>
<evidence type="ECO:0000256" key="9">
    <source>
        <dbReference type="PIRSR" id="PIRSR000450-1"/>
    </source>
</evidence>
<comment type="pathway">
    <text evidence="8">Amino-acid biosynthesis; L-methionine biosynthesis via de novo pathway; O-acetyl-L-homoserine from L-homoserine: step 1/1.</text>
</comment>
<evidence type="ECO:0000256" key="1">
    <source>
        <dbReference type="ARBA" id="ARBA00004496"/>
    </source>
</evidence>
<dbReference type="Pfam" id="PF04204">
    <property type="entry name" value="HTS"/>
    <property type="match status" value="1"/>
</dbReference>
<evidence type="ECO:0000256" key="7">
    <source>
        <dbReference type="ARBA" id="ARBA00049043"/>
    </source>
</evidence>
<keyword evidence="4 8" id="KW-0808">Transferase</keyword>
<keyword evidence="2 8" id="KW-0963">Cytoplasm</keyword>
<feature type="site" description="Important for acyl-CoA specificity" evidence="8">
    <location>
        <position position="111"/>
    </location>
</feature>
<keyword evidence="3 8" id="KW-0028">Amino-acid biosynthesis</keyword>
<feature type="active site" description="Proton acceptor" evidence="8">
    <location>
        <position position="235"/>
    </location>
</feature>
<dbReference type="GO" id="GO:0019281">
    <property type="term" value="P:L-methionine biosynthetic process from homoserine via O-succinyl-L-homoserine and cystathionine"/>
    <property type="evidence" value="ECO:0007669"/>
    <property type="project" value="InterPro"/>
</dbReference>
<evidence type="ECO:0000256" key="6">
    <source>
        <dbReference type="ARBA" id="ARBA00023315"/>
    </source>
</evidence>
<keyword evidence="11" id="KW-1185">Reference proteome</keyword>
<dbReference type="AlphaFoldDB" id="A0AA36Y4I6"/>
<dbReference type="PIRSF" id="PIRSF000450">
    <property type="entry name" value="H_ser_succinyltr"/>
    <property type="match status" value="1"/>
</dbReference>
<dbReference type="GO" id="GO:0008899">
    <property type="term" value="F:homoserine O-succinyltransferase activity"/>
    <property type="evidence" value="ECO:0007669"/>
    <property type="project" value="UniProtKB-UniRule"/>
</dbReference>
<dbReference type="EC" id="2.3.1.31" evidence="8"/>
<evidence type="ECO:0000256" key="4">
    <source>
        <dbReference type="ARBA" id="ARBA00022679"/>
    </source>
</evidence>